<keyword evidence="5 8" id="KW-0564">Palmitate</keyword>
<feature type="coiled-coil region" evidence="9">
    <location>
        <begin position="82"/>
        <end position="116"/>
    </location>
</feature>
<dbReference type="InterPro" id="IPR003423">
    <property type="entry name" value="OMP_efflux"/>
</dbReference>
<dbReference type="EMBL" id="CP132921">
    <property type="protein sequence ID" value="WMW03780.1"/>
    <property type="molecule type" value="Genomic_DNA"/>
</dbReference>
<keyword evidence="7 8" id="KW-0449">Lipoprotein</keyword>
<dbReference type="SUPFAM" id="SSF56954">
    <property type="entry name" value="Outer membrane efflux proteins (OEP)"/>
    <property type="match status" value="1"/>
</dbReference>
<keyword evidence="4 8" id="KW-0472">Membrane</keyword>
<proteinExistence type="inferred from homology"/>
<evidence type="ECO:0000256" key="8">
    <source>
        <dbReference type="RuleBase" id="RU362097"/>
    </source>
</evidence>
<accession>A0ABY9QKU8</accession>
<evidence type="ECO:0000313" key="11">
    <source>
        <dbReference type="EMBL" id="WMW03780.1"/>
    </source>
</evidence>
<dbReference type="NCBIfam" id="TIGR01845">
    <property type="entry name" value="outer_NodT"/>
    <property type="match status" value="1"/>
</dbReference>
<dbReference type="GeneID" id="32805822"/>
<dbReference type="PANTHER" id="PTHR30203:SF33">
    <property type="entry name" value="BLR4455 PROTEIN"/>
    <property type="match status" value="1"/>
</dbReference>
<keyword evidence="2 8" id="KW-1134">Transmembrane beta strand</keyword>
<reference evidence="11 12" key="1">
    <citation type="submission" date="2023-08" db="EMBL/GenBank/DDBJ databases">
        <title>Complete Genome Sequence of Pseudomonas entomophila TVIN A01.</title>
        <authorList>
            <person name="Shelke T."/>
            <person name="Mahar N.S."/>
            <person name="Gupta I."/>
            <person name="Gupta V."/>
        </authorList>
    </citation>
    <scope>NUCLEOTIDE SEQUENCE [LARGE SCALE GENOMIC DNA]</scope>
    <source>
        <strain evidence="11 12">TVIN-A01</strain>
    </source>
</reference>
<comment type="similarity">
    <text evidence="1 8">Belongs to the outer membrane factor (OMF) (TC 1.B.17) family.</text>
</comment>
<dbReference type="Gene3D" id="2.20.200.10">
    <property type="entry name" value="Outer membrane efflux proteins (OEP)"/>
    <property type="match status" value="1"/>
</dbReference>
<keyword evidence="3 8" id="KW-0812">Transmembrane</keyword>
<organism evidence="11 12">
    <name type="scientific">Pseudomonas entomophila</name>
    <dbReference type="NCBI Taxonomy" id="312306"/>
    <lineage>
        <taxon>Bacteria</taxon>
        <taxon>Pseudomonadati</taxon>
        <taxon>Pseudomonadota</taxon>
        <taxon>Gammaproteobacteria</taxon>
        <taxon>Pseudomonadales</taxon>
        <taxon>Pseudomonadaceae</taxon>
        <taxon>Pseudomonas</taxon>
    </lineage>
</organism>
<comment type="subcellular location">
    <subcellularLocation>
        <location evidence="8">Cell outer membrane</location>
        <topology evidence="8">Lipid-anchor</topology>
    </subcellularLocation>
</comment>
<feature type="compositionally biased region" description="Low complexity" evidence="10">
    <location>
        <begin position="136"/>
        <end position="146"/>
    </location>
</feature>
<keyword evidence="12" id="KW-1185">Reference proteome</keyword>
<feature type="region of interest" description="Disordered" evidence="10">
    <location>
        <begin position="127"/>
        <end position="146"/>
    </location>
</feature>
<dbReference type="Proteomes" id="UP001183127">
    <property type="component" value="Chromosome"/>
</dbReference>
<dbReference type="InterPro" id="IPR010131">
    <property type="entry name" value="MdtP/NodT-like"/>
</dbReference>
<sequence length="494" mass="54002">MNFAQTRLHRALKLLTEGRGSRLLGAGLCVAMLSACTLSPDYHRPELSTPAQFKQAEGWTQANPSDAIARGAWWEIYGDQQLNTLVEELNRSNQTVAQYEAQYRQAQALVRSSRAALFPSLDLTTTKNRSAQGTGSSSSSLSNNSSGIRNTYNAQLGVSWEIDLWGKLRETMNANEASAEASLADMAAIRLSQQSELVQNYLQLRVIDEQKRLLEATVAAYERSLKMNENQYRAGVAGPDAVAQARTQLKSTQADLIDLAWQRAQYENAIAVLMGKAPADFALAATNAIPALPQIPVSLPSQLLERRPDIASAERKVMAANSNIGVSRAAYFPDLSLSMSGGYSSSSFSNWIELPNRYWSVGPQLALNLFDAGKRSAEVDRTVAVYDQTVAQYRQTVLDGFKEVENYLVQLKVYADEAGVRQEALAAARESLRLTENQYKAGLIGYLDVVNVQTTALSNERSVLNLLQGRLVASVQLIAALGGGWDAQQALAEQ</sequence>
<gene>
    <name evidence="11" type="ORF">RAH46_15690</name>
</gene>
<keyword evidence="9" id="KW-0175">Coiled coil</keyword>
<evidence type="ECO:0000256" key="4">
    <source>
        <dbReference type="ARBA" id="ARBA00023136"/>
    </source>
</evidence>
<evidence type="ECO:0000313" key="12">
    <source>
        <dbReference type="Proteomes" id="UP001183127"/>
    </source>
</evidence>
<evidence type="ECO:0000256" key="10">
    <source>
        <dbReference type="SAM" id="MobiDB-lite"/>
    </source>
</evidence>
<keyword evidence="6" id="KW-0998">Cell outer membrane</keyword>
<protein>
    <submittedName>
        <fullName evidence="11">Efflux transporter outer membrane subunit</fullName>
    </submittedName>
</protein>
<evidence type="ECO:0000256" key="3">
    <source>
        <dbReference type="ARBA" id="ARBA00022692"/>
    </source>
</evidence>
<dbReference type="PANTHER" id="PTHR30203">
    <property type="entry name" value="OUTER MEMBRANE CATION EFFLUX PROTEIN"/>
    <property type="match status" value="1"/>
</dbReference>
<name>A0ABY9QKU8_9PSED</name>
<evidence type="ECO:0000256" key="7">
    <source>
        <dbReference type="ARBA" id="ARBA00023288"/>
    </source>
</evidence>
<evidence type="ECO:0000256" key="5">
    <source>
        <dbReference type="ARBA" id="ARBA00023139"/>
    </source>
</evidence>
<dbReference type="RefSeq" id="WP_011533859.1">
    <property type="nucleotide sequence ID" value="NZ_CP132921.1"/>
</dbReference>
<dbReference type="Gene3D" id="1.20.1600.10">
    <property type="entry name" value="Outer membrane efflux proteins (OEP)"/>
    <property type="match status" value="1"/>
</dbReference>
<evidence type="ECO:0000256" key="6">
    <source>
        <dbReference type="ARBA" id="ARBA00023237"/>
    </source>
</evidence>
<dbReference type="Pfam" id="PF02321">
    <property type="entry name" value="OEP"/>
    <property type="match status" value="2"/>
</dbReference>
<evidence type="ECO:0000256" key="1">
    <source>
        <dbReference type="ARBA" id="ARBA00007613"/>
    </source>
</evidence>
<evidence type="ECO:0000256" key="2">
    <source>
        <dbReference type="ARBA" id="ARBA00022452"/>
    </source>
</evidence>
<evidence type="ECO:0000256" key="9">
    <source>
        <dbReference type="SAM" id="Coils"/>
    </source>
</evidence>